<feature type="region of interest" description="Disordered" evidence="9">
    <location>
        <begin position="464"/>
        <end position="502"/>
    </location>
</feature>
<dbReference type="PANTHER" id="PTHR43775:SF51">
    <property type="entry name" value="INACTIVE PHENOLPHTHIOCEROL SYNTHESIS POLYKETIDE SYNTHASE TYPE I PKS1-RELATED"/>
    <property type="match status" value="1"/>
</dbReference>
<feature type="region of interest" description="N-terminal hotdog fold" evidence="8">
    <location>
        <begin position="958"/>
        <end position="1080"/>
    </location>
</feature>
<dbReference type="InterPro" id="IPR009081">
    <property type="entry name" value="PP-bd_ACP"/>
</dbReference>
<dbReference type="InterPro" id="IPR018201">
    <property type="entry name" value="Ketoacyl_synth_AS"/>
</dbReference>
<dbReference type="FunFam" id="3.40.47.10:FF:000019">
    <property type="entry name" value="Polyketide synthase type I"/>
    <property type="match status" value="1"/>
</dbReference>
<feature type="domain" description="Ketosynthase family 3 (KS3)" evidence="11">
    <location>
        <begin position="38"/>
        <end position="460"/>
    </location>
</feature>
<dbReference type="PROSITE" id="PS00012">
    <property type="entry name" value="PHOSPHOPANTETHEINE"/>
    <property type="match status" value="1"/>
</dbReference>
<dbReference type="GO" id="GO:0004315">
    <property type="term" value="F:3-oxoacyl-[acyl-carrier-protein] synthase activity"/>
    <property type="evidence" value="ECO:0007669"/>
    <property type="project" value="InterPro"/>
</dbReference>
<dbReference type="SUPFAM" id="SSF47336">
    <property type="entry name" value="ACP-like"/>
    <property type="match status" value="1"/>
</dbReference>
<dbReference type="RefSeq" id="WP_071930996.1">
    <property type="nucleotide sequence ID" value="NZ_CP018082.1"/>
</dbReference>
<feature type="domain" description="Carrier" evidence="10">
    <location>
        <begin position="1621"/>
        <end position="1696"/>
    </location>
</feature>
<dbReference type="InterPro" id="IPR016035">
    <property type="entry name" value="Acyl_Trfase/lysoPLipase"/>
</dbReference>
<dbReference type="InterPro" id="IPR015083">
    <property type="entry name" value="NorB/c/GfsB-D-like_docking"/>
</dbReference>
<comment type="cofactor">
    <cofactor evidence="1">
        <name>pantetheine 4'-phosphate</name>
        <dbReference type="ChEBI" id="CHEBI:47942"/>
    </cofactor>
</comment>
<evidence type="ECO:0000256" key="8">
    <source>
        <dbReference type="PROSITE-ProRule" id="PRU01363"/>
    </source>
</evidence>
<evidence type="ECO:0000256" key="7">
    <source>
        <dbReference type="ARBA" id="ARBA00023315"/>
    </source>
</evidence>
<feature type="active site" description="Proton donor; for dehydratase activity" evidence="8">
    <location>
        <position position="1157"/>
    </location>
</feature>
<evidence type="ECO:0000256" key="4">
    <source>
        <dbReference type="ARBA" id="ARBA00022679"/>
    </source>
</evidence>
<dbReference type="Pfam" id="PF02801">
    <property type="entry name" value="Ketoacyl-synt_C"/>
    <property type="match status" value="1"/>
</dbReference>
<dbReference type="Pfam" id="PF00698">
    <property type="entry name" value="Acyl_transf_1"/>
    <property type="match status" value="1"/>
</dbReference>
<dbReference type="SMART" id="SM00825">
    <property type="entry name" value="PKS_KS"/>
    <property type="match status" value="1"/>
</dbReference>
<keyword evidence="7" id="KW-0012">Acyltransferase</keyword>
<dbReference type="OrthoDB" id="9778690at2"/>
<keyword evidence="3" id="KW-0597">Phosphoprotein</keyword>
<dbReference type="InterPro" id="IPR036736">
    <property type="entry name" value="ACP-like_sf"/>
</dbReference>
<dbReference type="Pfam" id="PF21089">
    <property type="entry name" value="PKS_DH_N"/>
    <property type="match status" value="1"/>
</dbReference>
<dbReference type="Gene3D" id="3.30.70.3290">
    <property type="match status" value="1"/>
</dbReference>
<dbReference type="InterPro" id="IPR049551">
    <property type="entry name" value="PKS_DH_C"/>
</dbReference>
<evidence type="ECO:0000256" key="6">
    <source>
        <dbReference type="ARBA" id="ARBA00023268"/>
    </source>
</evidence>
<evidence type="ECO:0000256" key="9">
    <source>
        <dbReference type="SAM" id="MobiDB-lite"/>
    </source>
</evidence>
<dbReference type="InterPro" id="IPR049900">
    <property type="entry name" value="PKS_mFAS_DH"/>
</dbReference>
<dbReference type="SUPFAM" id="SSF101173">
    <property type="entry name" value="Docking domain B of the erythromycin polyketide synthase (DEBS)"/>
    <property type="match status" value="1"/>
</dbReference>
<keyword evidence="2" id="KW-0596">Phosphopantetheine</keyword>
<protein>
    <submittedName>
        <fullName evidence="13">Uncharacterized protein</fullName>
    </submittedName>
</protein>
<name>A0A1J0W0W4_9NOCA</name>
<dbReference type="Gene3D" id="3.40.47.10">
    <property type="match status" value="1"/>
</dbReference>
<evidence type="ECO:0000256" key="5">
    <source>
        <dbReference type="ARBA" id="ARBA00023194"/>
    </source>
</evidence>
<dbReference type="SUPFAM" id="SSF52151">
    <property type="entry name" value="FabD/lysophospholipase-like"/>
    <property type="match status" value="1"/>
</dbReference>
<evidence type="ECO:0000259" key="12">
    <source>
        <dbReference type="PROSITE" id="PS52019"/>
    </source>
</evidence>
<dbReference type="Pfam" id="PF16197">
    <property type="entry name" value="KAsynt_C_assoc"/>
    <property type="match status" value="1"/>
</dbReference>
<sequence length="1706" mass="181147">MSEATVSNDERLREYLRRATTELQQTRRRLRLLEAQHNEPIAIVGMACRYPGGVSTPEELWRVLAAGDNVAAEYPRDRGWDEFIELVTRGNRPPGLTLPGGYLYDATTFDAEFFGISPREAATISPQQRQLLEVAWESVERVGIDPAALRGREVGVFAGINNEDYGTMIMLSGSDIVHFSTSCAPSVLSGRVSYFLGLEGPSVTVDTACSASLVTLHMAVHSLRTGECELALAGGSTVMATPTTILGFAANQGLSSDGRCKSFSEEADGVGWGEGAGMLVLERLSDARRNGHDVLAVVRGSAVNSDGASNGLTAPNGPSQQRVIRQALINAKLSAADVDVVEAHGTGTALGDPIEAQALLATYGQERDRPLWLGSIKSNMGHTQAAAGVGGIIKMVLAMRHELLPRSLHASTPSSKIDWSAGAVELLAEPRPWPVGERVRRAAVSSFGISGTNAHVILEEAPPEPAADAPKRLPADARSAQTHVGEPSVPTDPGGPAEPPASVASSIAPWVLSARTPAALAQLAQRLLDWPTTASATDTGWSLLHTRSLFDSRAVVLGADRDELLAGVRAVAAGTYRDGVVTGAVEPGRGETVFVFPGQGSQWPAMARELLATAPVFAASLADCDHALAPYVDWSVHAVLTEADGAPSLDRVDVVQPVLFAVMVSLAALWDSLGVTPDVVVGHSQGEIAAACVAGALSLSDAAKVVARRSQALVELAGLGAMVSVTLSRAQVEQRLRQWDGQLSIAAVNGPRDIIVSGAVDAAEELRETLSAEGISSRRIAVDYAAHSTQVERVRDTLLSSLRDITPQPGAIPLWSSVTGDWLDTTTMAADYWYRNLRETVELEQAIRQLATRAGIFVEVSPHPVLAIGIESTLEDLGVTVPVVSTLRRDNGGLAQLAAAAARIFVRGVPVDWDYFFTDAEPQRTDLPLYPFQRRPFWLLPKVSLDGSQLDESAPPSHPMLDAAVPIPGSTSVTVAGSLSLTAQPWLNGHEMLGHTMMPGTGLVELALEAGARVGCPHLAELVIEAPLVIAGDGTSVRVDLEPAGEGRTFVIYSRPAAAPLDQPWTRQAAGRLTSIVPHFDSRHFAALASWPPADATPIDISDLHQRLTAEGYGFPPAFRGLRAAWQHGGEMFAEVALPAPEQREADRFRIHPALLDAAMHVMIAGASSMVEDGMIVGFLWAGVALRRTGADVIRVRITSGEAGPSGNAVSLAIADEHGRPVGFIESVVGRPISRRQLAAVFRSRGSHLHAVTWVPTTPRHSAGPIRWAAVGFDAAPMPVGCSGPDMAAVAARLSAVGERPDVVLLDGGTATIAAEVENWSRLDCFTGSRLALILPAAADSAALTLRAQAAVARVDHPGRCVLVHVTDDWSALSHLATTDEPELRFDGPTVSVRRLTRVDHTTGPLVHDPDLTGTALVAGAVDRRVLEYLARERGVSRILHLTGGEPVTGCGVPVDTITDVDELRARDHAVTSVCYFADDRSATAQFDTLWELHQKTTDLADFTIFASAEALLDTSAHRLATAIRAYAESLIALRHSDGKPARLILLGAVEDDELPGALDLAHGLGLPTVVAGLDPALAGQRANPLFRALARAGVELAEEEADYGRWATALSGLTGAERSEQLLSLVHHEIAEALGHDTIEAFSADRLFDDLGVESIAAMQIRERISLGAGVRMPVTLIFDHKTTRAVARYAESRMFQSTTEEELG</sequence>
<dbReference type="Pfam" id="PF08990">
    <property type="entry name" value="Docking"/>
    <property type="match status" value="1"/>
</dbReference>
<reference evidence="13" key="1">
    <citation type="submission" date="2016-11" db="EMBL/GenBank/DDBJ databases">
        <authorList>
            <person name="Jaros S."/>
            <person name="Januszkiewicz K."/>
            <person name="Wedrychowicz H."/>
        </authorList>
    </citation>
    <scope>NUCLEOTIDE SEQUENCE [LARGE SCALE GENOMIC DNA]</scope>
    <source>
        <strain evidence="13">Y48</strain>
    </source>
</reference>
<dbReference type="SUPFAM" id="SSF55048">
    <property type="entry name" value="Probable ACP-binding domain of malonyl-CoA ACP transacylase"/>
    <property type="match status" value="1"/>
</dbReference>
<feature type="domain" description="PKS/mFAS DH" evidence="12">
    <location>
        <begin position="958"/>
        <end position="1239"/>
    </location>
</feature>
<keyword evidence="14" id="KW-1185">Reference proteome</keyword>
<dbReference type="Pfam" id="PF00550">
    <property type="entry name" value="PP-binding"/>
    <property type="match status" value="1"/>
</dbReference>
<evidence type="ECO:0000259" key="10">
    <source>
        <dbReference type="PROSITE" id="PS50075"/>
    </source>
</evidence>
<gene>
    <name evidence="13" type="ORF">BOX37_32230</name>
</gene>
<dbReference type="InterPro" id="IPR042104">
    <property type="entry name" value="PKS_dehydratase_sf"/>
</dbReference>
<dbReference type="SMART" id="SM00823">
    <property type="entry name" value="PKS_PP"/>
    <property type="match status" value="1"/>
</dbReference>
<dbReference type="PROSITE" id="PS52019">
    <property type="entry name" value="PKS_MFAS_DH"/>
    <property type="match status" value="1"/>
</dbReference>
<dbReference type="Pfam" id="PF14765">
    <property type="entry name" value="PS-DH"/>
    <property type="match status" value="1"/>
</dbReference>
<dbReference type="GO" id="GO:0004312">
    <property type="term" value="F:fatty acid synthase activity"/>
    <property type="evidence" value="ECO:0007669"/>
    <property type="project" value="TreeGrafter"/>
</dbReference>
<keyword evidence="4" id="KW-0808">Transferase</keyword>
<organism evidence="13 14">
    <name type="scientific">Nocardia mangyaensis</name>
    <dbReference type="NCBI Taxonomy" id="2213200"/>
    <lineage>
        <taxon>Bacteria</taxon>
        <taxon>Bacillati</taxon>
        <taxon>Actinomycetota</taxon>
        <taxon>Actinomycetes</taxon>
        <taxon>Mycobacteriales</taxon>
        <taxon>Nocardiaceae</taxon>
        <taxon>Nocardia</taxon>
    </lineage>
</organism>
<dbReference type="PROSITE" id="PS52004">
    <property type="entry name" value="KS3_2"/>
    <property type="match status" value="1"/>
</dbReference>
<dbReference type="InterPro" id="IPR020807">
    <property type="entry name" value="PKS_DH"/>
</dbReference>
<dbReference type="Proteomes" id="UP000183810">
    <property type="component" value="Chromosome"/>
</dbReference>
<dbReference type="InterPro" id="IPR014043">
    <property type="entry name" value="Acyl_transferase_dom"/>
</dbReference>
<dbReference type="InterPro" id="IPR049552">
    <property type="entry name" value="PKS_DH_N"/>
</dbReference>
<dbReference type="InterPro" id="IPR036299">
    <property type="entry name" value="Polyketide_synth_docking_sf"/>
</dbReference>
<evidence type="ECO:0000256" key="2">
    <source>
        <dbReference type="ARBA" id="ARBA00022450"/>
    </source>
</evidence>
<dbReference type="FunFam" id="3.40.366.10:FF:000002">
    <property type="entry name" value="Probable polyketide synthase 2"/>
    <property type="match status" value="1"/>
</dbReference>
<dbReference type="InterPro" id="IPR020841">
    <property type="entry name" value="PKS_Beta-ketoAc_synthase_dom"/>
</dbReference>
<dbReference type="Gene3D" id="1.10.1200.10">
    <property type="entry name" value="ACP-like"/>
    <property type="match status" value="1"/>
</dbReference>
<dbReference type="GO" id="GO:0033068">
    <property type="term" value="P:macrolide biosynthetic process"/>
    <property type="evidence" value="ECO:0007669"/>
    <property type="project" value="UniProtKB-ARBA"/>
</dbReference>
<dbReference type="SMART" id="SM00826">
    <property type="entry name" value="PKS_DH"/>
    <property type="match status" value="1"/>
</dbReference>
<dbReference type="SUPFAM" id="SSF53901">
    <property type="entry name" value="Thiolase-like"/>
    <property type="match status" value="1"/>
</dbReference>
<evidence type="ECO:0000313" key="14">
    <source>
        <dbReference type="Proteomes" id="UP000183810"/>
    </source>
</evidence>
<accession>A0A1J0W0W4</accession>
<dbReference type="EMBL" id="CP018082">
    <property type="protein sequence ID" value="APE37831.1"/>
    <property type="molecule type" value="Genomic_DNA"/>
</dbReference>
<dbReference type="InterPro" id="IPR006162">
    <property type="entry name" value="Ppantetheine_attach_site"/>
</dbReference>
<evidence type="ECO:0000256" key="1">
    <source>
        <dbReference type="ARBA" id="ARBA00001957"/>
    </source>
</evidence>
<proteinExistence type="predicted"/>
<dbReference type="PROSITE" id="PS00606">
    <property type="entry name" value="KS3_1"/>
    <property type="match status" value="1"/>
</dbReference>
<dbReference type="SMART" id="SM00827">
    <property type="entry name" value="PKS_AT"/>
    <property type="match status" value="1"/>
</dbReference>
<evidence type="ECO:0000256" key="3">
    <source>
        <dbReference type="ARBA" id="ARBA00022553"/>
    </source>
</evidence>
<dbReference type="InterPro" id="IPR032821">
    <property type="entry name" value="PKS_assoc"/>
</dbReference>
<evidence type="ECO:0000313" key="13">
    <source>
        <dbReference type="EMBL" id="APE37831.1"/>
    </source>
</evidence>
<dbReference type="InterPro" id="IPR050091">
    <property type="entry name" value="PKS_NRPS_Biosynth_Enz"/>
</dbReference>
<dbReference type="InterPro" id="IPR016036">
    <property type="entry name" value="Malonyl_transacylase_ACP-bd"/>
</dbReference>
<dbReference type="KEGG" id="nsl:BOX37_32230"/>
<dbReference type="Pfam" id="PF00109">
    <property type="entry name" value="ketoacyl-synt"/>
    <property type="match status" value="1"/>
</dbReference>
<feature type="region of interest" description="C-terminal hotdog fold" evidence="8">
    <location>
        <begin position="1096"/>
        <end position="1239"/>
    </location>
</feature>
<keyword evidence="6" id="KW-0511">Multifunctional enzyme</keyword>
<dbReference type="CDD" id="cd00833">
    <property type="entry name" value="PKS"/>
    <property type="match status" value="1"/>
</dbReference>
<dbReference type="PANTHER" id="PTHR43775">
    <property type="entry name" value="FATTY ACID SYNTHASE"/>
    <property type="match status" value="1"/>
</dbReference>
<dbReference type="InterPro" id="IPR014031">
    <property type="entry name" value="Ketoacyl_synth_C"/>
</dbReference>
<dbReference type="Gene3D" id="3.10.129.110">
    <property type="entry name" value="Polyketide synthase dehydratase"/>
    <property type="match status" value="1"/>
</dbReference>
<feature type="active site" description="Proton acceptor; for dehydratase activity" evidence="8">
    <location>
        <position position="990"/>
    </location>
</feature>
<dbReference type="InterPro" id="IPR014030">
    <property type="entry name" value="Ketoacyl_synth_N"/>
</dbReference>
<evidence type="ECO:0000259" key="11">
    <source>
        <dbReference type="PROSITE" id="PS52004"/>
    </source>
</evidence>
<dbReference type="GO" id="GO:0006633">
    <property type="term" value="P:fatty acid biosynthetic process"/>
    <property type="evidence" value="ECO:0007669"/>
    <property type="project" value="InterPro"/>
</dbReference>
<dbReference type="GO" id="GO:0031177">
    <property type="term" value="F:phosphopantetheine binding"/>
    <property type="evidence" value="ECO:0007669"/>
    <property type="project" value="InterPro"/>
</dbReference>
<dbReference type="InterPro" id="IPR016039">
    <property type="entry name" value="Thiolase-like"/>
</dbReference>
<dbReference type="InterPro" id="IPR020806">
    <property type="entry name" value="PKS_PP-bd"/>
</dbReference>
<dbReference type="Gene3D" id="3.40.366.10">
    <property type="entry name" value="Malonyl-Coenzyme A Acyl Carrier Protein, domain 2"/>
    <property type="match status" value="1"/>
</dbReference>
<keyword evidence="5" id="KW-0045">Antibiotic biosynthesis</keyword>
<dbReference type="PROSITE" id="PS50075">
    <property type="entry name" value="CARRIER"/>
    <property type="match status" value="1"/>
</dbReference>
<dbReference type="InterPro" id="IPR001227">
    <property type="entry name" value="Ac_transferase_dom_sf"/>
</dbReference>